<dbReference type="AlphaFoldDB" id="A0ABD6SL18"/>
<proteinExistence type="predicted"/>
<gene>
    <name evidence="1" type="ORF">CN495_08365</name>
</gene>
<sequence length="340" mass="40878">MAKVQLGDVLLIHLGNRYHEWRMRDMARKLGYPINRIEVTKQTLPKVKQLQYASLQAGREIIWLVVDGYVKDFVETFKRVSPAKRIYVVEMNNRNLAKEMVGLKARRLRVVPLKRVKTYEEKREVLRKLVKRWSVVFDNQKTEKILLRLMMQNEESWGDVRVTLEIFKETGHICTEKDVEDMYPDSELYQLSEWLDRVLRGNAKRKTVQMLHYYLHTKQYNASWMLNKLREDILNLSYVYQAYRRGILRVPTEKAQLQERLDTAGWEDGFPLLEIKIREQERYLQYAREIPYRSFISIQECVFSYAEYIRDEEDLYAVLLQIQNHFVEKEKEAKMELLGR</sequence>
<dbReference type="RefSeq" id="WP_046940683.1">
    <property type="nucleotide sequence ID" value="NZ_NTYF01000023.1"/>
</dbReference>
<evidence type="ECO:0000313" key="1">
    <source>
        <dbReference type="EMBL" id="PER55757.1"/>
    </source>
</evidence>
<name>A0ABD6SL18_BACTU</name>
<organism evidence="1 2">
    <name type="scientific">Bacillus thuringiensis</name>
    <dbReference type="NCBI Taxonomy" id="1428"/>
    <lineage>
        <taxon>Bacteria</taxon>
        <taxon>Bacillati</taxon>
        <taxon>Bacillota</taxon>
        <taxon>Bacilli</taxon>
        <taxon>Bacillales</taxon>
        <taxon>Bacillaceae</taxon>
        <taxon>Bacillus</taxon>
        <taxon>Bacillus cereus group</taxon>
    </lineage>
</organism>
<dbReference type="Proteomes" id="UP000219897">
    <property type="component" value="Unassembled WGS sequence"/>
</dbReference>
<protein>
    <submittedName>
        <fullName evidence="1">Uncharacterized protein</fullName>
    </submittedName>
</protein>
<comment type="caution">
    <text evidence="1">The sequence shown here is derived from an EMBL/GenBank/DDBJ whole genome shotgun (WGS) entry which is preliminary data.</text>
</comment>
<dbReference type="EMBL" id="NTYF01000023">
    <property type="protein sequence ID" value="PER55757.1"/>
    <property type="molecule type" value="Genomic_DNA"/>
</dbReference>
<accession>A0ABD6SL18</accession>
<evidence type="ECO:0000313" key="2">
    <source>
        <dbReference type="Proteomes" id="UP000219897"/>
    </source>
</evidence>
<reference evidence="1 2" key="1">
    <citation type="submission" date="2017-09" db="EMBL/GenBank/DDBJ databases">
        <title>Large-scale bioinformatics analysis of Bacillus genomes uncovers conserved roles of natural products in bacterial physiology.</title>
        <authorList>
            <consortium name="Agbiome Team Llc"/>
            <person name="Bleich R.M."/>
            <person name="Kirk G.J."/>
            <person name="Santa Maria K.C."/>
            <person name="Allen S.E."/>
            <person name="Farag S."/>
            <person name="Shank E.A."/>
            <person name="Bowers A."/>
        </authorList>
    </citation>
    <scope>NUCLEOTIDE SEQUENCE [LARGE SCALE GENOMIC DNA]</scope>
    <source>
        <strain evidence="1 2">AFS005140</strain>
    </source>
</reference>